<comment type="caution">
    <text evidence="1">The sequence shown here is derived from an EMBL/GenBank/DDBJ whole genome shotgun (WGS) entry which is preliminary data.</text>
</comment>
<dbReference type="EMBL" id="CBTK010000267">
    <property type="protein sequence ID" value="CDH46543.1"/>
    <property type="molecule type" value="Genomic_DNA"/>
</dbReference>
<reference evidence="1 2" key="1">
    <citation type="journal article" date="2014" name="ISME J.">
        <title>Candidatus Competibacter-lineage genomes retrieved from metagenomes reveal functional metabolic diversity.</title>
        <authorList>
            <person name="McIlroy S.J."/>
            <person name="Albertsen M."/>
            <person name="Andresen E.K."/>
            <person name="Saunders A.M."/>
            <person name="Kristiansen R."/>
            <person name="Stokholm-Bjerregaard M."/>
            <person name="Nielsen K.L."/>
            <person name="Nielsen P.H."/>
        </authorList>
    </citation>
    <scope>NUCLEOTIDE SEQUENCE [LARGE SCALE GENOMIC DNA]</scope>
    <source>
        <strain evidence="1 2">Run_B_J11</strain>
    </source>
</reference>
<dbReference type="OrthoDB" id="6198507at2"/>
<dbReference type="Proteomes" id="UP000019184">
    <property type="component" value="Unassembled WGS sequence"/>
</dbReference>
<proteinExistence type="predicted"/>
<accession>A0A7U7GE74</accession>
<protein>
    <recommendedName>
        <fullName evidence="3">DUF4390 domain-containing protein</fullName>
    </recommendedName>
</protein>
<name>A0A7U7GE74_9GAMM</name>
<sequence length="190" mass="21761">MSGNVTLIRPSALRLLALLLGLLWVISGLAASFEVSSATTQLEGGVYRLSAQIEYRLSNVALDALQNGVPLTVEIEMEVRRRRPWLWDETVYALAQRFQLEYHTLSRQYLVSNLNSGERRGFPTRTAALRFMGRISDFPLLDRSLLPEGERYEGALRARLDLETLPAPLRLFAYLSEDWRLSSDWYTWPL</sequence>
<evidence type="ECO:0000313" key="1">
    <source>
        <dbReference type="EMBL" id="CDH46543.1"/>
    </source>
</evidence>
<dbReference type="InterPro" id="IPR025500">
    <property type="entry name" value="DUF4390"/>
</dbReference>
<evidence type="ECO:0000313" key="2">
    <source>
        <dbReference type="Proteomes" id="UP000019184"/>
    </source>
</evidence>
<evidence type="ECO:0008006" key="3">
    <source>
        <dbReference type="Google" id="ProtNLM"/>
    </source>
</evidence>
<gene>
    <name evidence="1" type="ORF">BN874_510014</name>
</gene>
<keyword evidence="2" id="KW-1185">Reference proteome</keyword>
<dbReference type="Pfam" id="PF14334">
    <property type="entry name" value="DUF4390"/>
    <property type="match status" value="1"/>
</dbReference>
<dbReference type="RefSeq" id="WP_051497934.1">
    <property type="nucleotide sequence ID" value="NZ_CBTK010000267.1"/>
</dbReference>
<organism evidence="1 2">
    <name type="scientific">Candidatus Contendobacter odensis Run_B_J11</name>
    <dbReference type="NCBI Taxonomy" id="1400861"/>
    <lineage>
        <taxon>Bacteria</taxon>
        <taxon>Pseudomonadati</taxon>
        <taxon>Pseudomonadota</taxon>
        <taxon>Gammaproteobacteria</taxon>
        <taxon>Candidatus Competibacteraceae</taxon>
        <taxon>Candidatus Contendibacter</taxon>
    </lineage>
</organism>
<dbReference type="AlphaFoldDB" id="A0A7U7GE74"/>